<organism evidence="2">
    <name type="scientific">Alsobacter sp. KACC 23698</name>
    <dbReference type="NCBI Taxonomy" id="3149229"/>
    <lineage>
        <taxon>Bacteria</taxon>
        <taxon>Pseudomonadati</taxon>
        <taxon>Pseudomonadota</taxon>
        <taxon>Alphaproteobacteria</taxon>
        <taxon>Hyphomicrobiales</taxon>
        <taxon>Alsobacteraceae</taxon>
        <taxon>Alsobacter</taxon>
    </lineage>
</organism>
<reference evidence="2" key="1">
    <citation type="submission" date="2024-05" db="EMBL/GenBank/DDBJ databases">
        <authorList>
            <person name="Kim S."/>
            <person name="Heo J."/>
            <person name="Choi H."/>
            <person name="Choi Y."/>
            <person name="Kwon S.-W."/>
            <person name="Kim Y."/>
        </authorList>
    </citation>
    <scope>NUCLEOTIDE SEQUENCE</scope>
    <source>
        <strain evidence="2">KACC 23698</strain>
    </source>
</reference>
<accession>A0AAU7JBL1</accession>
<dbReference type="AlphaFoldDB" id="A0AAU7JBL1"/>
<protein>
    <submittedName>
        <fullName evidence="2">Uncharacterized protein</fullName>
    </submittedName>
</protein>
<feature type="region of interest" description="Disordered" evidence="1">
    <location>
        <begin position="21"/>
        <end position="92"/>
    </location>
</feature>
<feature type="compositionally biased region" description="Basic and acidic residues" evidence="1">
    <location>
        <begin position="41"/>
        <end position="58"/>
    </location>
</feature>
<dbReference type="EMBL" id="CP157484">
    <property type="protein sequence ID" value="XBO37756.1"/>
    <property type="molecule type" value="Genomic_DNA"/>
</dbReference>
<sequence>MSLTIVNGYACTDCADIAKAKRGEDPNAKDPAATGAQAKDTQFKDAQAKDASGARRDPAVTLGGSLARADASPAGNERPAPPRTGALVDVSA</sequence>
<evidence type="ECO:0000313" key="2">
    <source>
        <dbReference type="EMBL" id="XBO37756.1"/>
    </source>
</evidence>
<proteinExistence type="predicted"/>
<dbReference type="RefSeq" id="WP_406854582.1">
    <property type="nucleotide sequence ID" value="NZ_CP157484.1"/>
</dbReference>
<gene>
    <name evidence="2" type="ORF">ABEG18_18805</name>
</gene>
<evidence type="ECO:0000256" key="1">
    <source>
        <dbReference type="SAM" id="MobiDB-lite"/>
    </source>
</evidence>
<name>A0AAU7JBL1_9HYPH</name>